<evidence type="ECO:0000256" key="5">
    <source>
        <dbReference type="ARBA" id="ARBA00022679"/>
    </source>
</evidence>
<dbReference type="Proteomes" id="UP000673691">
    <property type="component" value="Unassembled WGS sequence"/>
</dbReference>
<evidence type="ECO:0000256" key="16">
    <source>
        <dbReference type="ARBA" id="ARBA00066910"/>
    </source>
</evidence>
<keyword evidence="7" id="KW-0276">Fatty acid metabolism</keyword>
<dbReference type="InterPro" id="IPR023213">
    <property type="entry name" value="CAT-like_dom_sf"/>
</dbReference>
<dbReference type="PANTHER" id="PTHR22589">
    <property type="entry name" value="CARNITINE O-ACYLTRANSFERASE"/>
    <property type="match status" value="1"/>
</dbReference>
<gene>
    <name evidence="19" type="ORF">BJ554DRAFT_7345</name>
</gene>
<keyword evidence="9" id="KW-0443">Lipid metabolism</keyword>
<keyword evidence="5" id="KW-0808">Transferase</keyword>
<evidence type="ECO:0000256" key="15">
    <source>
        <dbReference type="ARBA" id="ARBA00053195"/>
    </source>
</evidence>
<evidence type="ECO:0000256" key="14">
    <source>
        <dbReference type="ARBA" id="ARBA00052702"/>
    </source>
</evidence>
<evidence type="ECO:0000256" key="2">
    <source>
        <dbReference type="ARBA" id="ARBA00004443"/>
    </source>
</evidence>
<dbReference type="InterPro" id="IPR000542">
    <property type="entry name" value="Carn_acyl_trans"/>
</dbReference>
<evidence type="ECO:0000256" key="1">
    <source>
        <dbReference type="ARBA" id="ARBA00004275"/>
    </source>
</evidence>
<dbReference type="FunFam" id="3.30.559.70:FF:000007">
    <property type="entry name" value="Carnitine O-acetyltransferase, mitochondrial"/>
    <property type="match status" value="1"/>
</dbReference>
<accession>A0A8H8A1K8</accession>
<keyword evidence="13" id="KW-0012">Acyltransferase</keyword>
<keyword evidence="8" id="KW-0809">Transit peptide</keyword>
<evidence type="ECO:0000256" key="4">
    <source>
        <dbReference type="ARBA" id="ARBA00022448"/>
    </source>
</evidence>
<keyword evidence="11" id="KW-0472">Membrane</keyword>
<dbReference type="EC" id="2.3.1.7" evidence="16"/>
<evidence type="ECO:0000256" key="13">
    <source>
        <dbReference type="ARBA" id="ARBA00023315"/>
    </source>
</evidence>
<keyword evidence="10" id="KW-0496">Mitochondrion</keyword>
<evidence type="ECO:0000313" key="19">
    <source>
        <dbReference type="EMBL" id="KAG5463454.1"/>
    </source>
</evidence>
<keyword evidence="12" id="KW-0576">Peroxisome</keyword>
<comment type="catalytic activity">
    <reaction evidence="14">
        <text>(R)-carnitine + acetyl-CoA = O-acetyl-(R)-carnitine + CoA</text>
        <dbReference type="Rhea" id="RHEA:21136"/>
        <dbReference type="ChEBI" id="CHEBI:16347"/>
        <dbReference type="ChEBI" id="CHEBI:57287"/>
        <dbReference type="ChEBI" id="CHEBI:57288"/>
        <dbReference type="ChEBI" id="CHEBI:57589"/>
        <dbReference type="EC" id="2.3.1.7"/>
    </reaction>
</comment>
<dbReference type="Gene3D" id="3.30.559.70">
    <property type="entry name" value="Choline/Carnitine o-acyltransferase, domain 2"/>
    <property type="match status" value="1"/>
</dbReference>
<dbReference type="SUPFAM" id="SSF52777">
    <property type="entry name" value="CoA-dependent acyltransferases"/>
    <property type="match status" value="1"/>
</dbReference>
<dbReference type="InterPro" id="IPR042231">
    <property type="entry name" value="Cho/carn_acyl_trans_2"/>
</dbReference>
<keyword evidence="20" id="KW-1185">Reference proteome</keyword>
<sequence>MCRQGFAQGLKASRFSSTSSAPDTVGPMLRFENELPRLPVPTLQETCDKYLKSLRPLCTEAEMEKSEQAVQEFLKPGGVGEELQRRLLARAQDPKITNWLQEWWDELAYFGYRDPVVVYVSYFFAFNDDRARSSPAARAAAITTAAMKFRELVVNYELQPEYAKSEPLSMDSYKWMFNACRYPKKPSDFEAAFDPSSNNHVAVMRKNKFYTFDLIHDGKRLSTAEIEEQYKRIIDAAGQSKGVAIGSLTADNRDIWTDNRAKLINAGPKNAKLLNIIESAVFVVCLDDATPVTVDELSHACWVGDGRNRFYDKSLQFLVFDNGKAGFLGEVRILVTPCGGCNSVIMKLTHFISTPAWTERRPAASTITFAHSLRPTRSITATPSRDR</sequence>
<evidence type="ECO:0000313" key="20">
    <source>
        <dbReference type="Proteomes" id="UP000673691"/>
    </source>
</evidence>
<evidence type="ECO:0000256" key="11">
    <source>
        <dbReference type="ARBA" id="ARBA00023136"/>
    </source>
</evidence>
<evidence type="ECO:0000256" key="6">
    <source>
        <dbReference type="ARBA" id="ARBA00022792"/>
    </source>
</evidence>
<evidence type="ECO:0000259" key="18">
    <source>
        <dbReference type="Pfam" id="PF00755"/>
    </source>
</evidence>
<reference evidence="19 20" key="1">
    <citation type="journal article" name="Sci. Rep.">
        <title>Genome-scale phylogenetic analyses confirm Olpidium as the closest living zoosporic fungus to the non-flagellated, terrestrial fungi.</title>
        <authorList>
            <person name="Chang Y."/>
            <person name="Rochon D."/>
            <person name="Sekimoto S."/>
            <person name="Wang Y."/>
            <person name="Chovatia M."/>
            <person name="Sandor L."/>
            <person name="Salamov A."/>
            <person name="Grigoriev I.V."/>
            <person name="Stajich J.E."/>
            <person name="Spatafora J.W."/>
        </authorList>
    </citation>
    <scope>NUCLEOTIDE SEQUENCE [LARGE SCALE GENOMIC DNA]</scope>
    <source>
        <strain evidence="19">S191</strain>
    </source>
</reference>
<dbReference type="Gene3D" id="3.30.559.10">
    <property type="entry name" value="Chloramphenicol acetyltransferase-like domain"/>
    <property type="match status" value="1"/>
</dbReference>
<dbReference type="PANTHER" id="PTHR22589:SF103">
    <property type="entry name" value="CARNITINE O-ACETYL-TRANSFERASE, ISOFORM A-RELATED"/>
    <property type="match status" value="1"/>
</dbReference>
<comment type="subcellular location">
    <subcellularLocation>
        <location evidence="2">Mitochondrion inner membrane</location>
        <topology evidence="2">Peripheral membrane protein</topology>
        <orientation evidence="2">Matrix side</orientation>
    </subcellularLocation>
    <subcellularLocation>
        <location evidence="1">Peroxisome</location>
    </subcellularLocation>
</comment>
<comment type="function">
    <text evidence="15">Carnitine acetylase is specific for short chain fatty acids. Carnitine acetylase seems to affect the flux through the pyruvate dehydrogenase complex. It may be involved as well in the transport of acetyl-CoA into mitochondria.</text>
</comment>
<dbReference type="GO" id="GO:0005743">
    <property type="term" value="C:mitochondrial inner membrane"/>
    <property type="evidence" value="ECO:0007669"/>
    <property type="project" value="UniProtKB-SubCell"/>
</dbReference>
<evidence type="ECO:0000256" key="10">
    <source>
        <dbReference type="ARBA" id="ARBA00023128"/>
    </source>
</evidence>
<evidence type="ECO:0000256" key="9">
    <source>
        <dbReference type="ARBA" id="ARBA00023098"/>
    </source>
</evidence>
<evidence type="ECO:0000256" key="3">
    <source>
        <dbReference type="ARBA" id="ARBA00005232"/>
    </source>
</evidence>
<dbReference type="GO" id="GO:0005777">
    <property type="term" value="C:peroxisome"/>
    <property type="evidence" value="ECO:0007669"/>
    <property type="project" value="UniProtKB-SubCell"/>
</dbReference>
<dbReference type="Pfam" id="PF00755">
    <property type="entry name" value="Carn_acyltransf"/>
    <property type="match status" value="1"/>
</dbReference>
<keyword evidence="4" id="KW-0813">Transport</keyword>
<organism evidence="19 20">
    <name type="scientific">Olpidium bornovanus</name>
    <dbReference type="NCBI Taxonomy" id="278681"/>
    <lineage>
        <taxon>Eukaryota</taxon>
        <taxon>Fungi</taxon>
        <taxon>Fungi incertae sedis</taxon>
        <taxon>Olpidiomycota</taxon>
        <taxon>Olpidiomycotina</taxon>
        <taxon>Olpidiomycetes</taxon>
        <taxon>Olpidiales</taxon>
        <taxon>Olpidiaceae</taxon>
        <taxon>Olpidium</taxon>
    </lineage>
</organism>
<evidence type="ECO:0000256" key="7">
    <source>
        <dbReference type="ARBA" id="ARBA00022832"/>
    </source>
</evidence>
<dbReference type="AlphaFoldDB" id="A0A8H8A1K8"/>
<dbReference type="GO" id="GO:0006631">
    <property type="term" value="P:fatty acid metabolic process"/>
    <property type="evidence" value="ECO:0007669"/>
    <property type="project" value="UniProtKB-KW"/>
</dbReference>
<dbReference type="GO" id="GO:0004092">
    <property type="term" value="F:carnitine O-acetyltransferase activity"/>
    <property type="evidence" value="ECO:0007669"/>
    <property type="project" value="UniProtKB-EC"/>
</dbReference>
<evidence type="ECO:0000256" key="12">
    <source>
        <dbReference type="ARBA" id="ARBA00023140"/>
    </source>
</evidence>
<comment type="caution">
    <text evidence="19">The sequence shown here is derived from an EMBL/GenBank/DDBJ whole genome shotgun (WGS) entry which is preliminary data.</text>
</comment>
<keyword evidence="6" id="KW-0999">Mitochondrion inner membrane</keyword>
<evidence type="ECO:0000256" key="17">
    <source>
        <dbReference type="ARBA" id="ARBA00073438"/>
    </source>
</evidence>
<dbReference type="OrthoDB" id="240216at2759"/>
<dbReference type="GO" id="GO:0009437">
    <property type="term" value="P:carnitine metabolic process"/>
    <property type="evidence" value="ECO:0007669"/>
    <property type="project" value="TreeGrafter"/>
</dbReference>
<feature type="non-terminal residue" evidence="19">
    <location>
        <position position="387"/>
    </location>
</feature>
<dbReference type="EMBL" id="JAEFCI010000565">
    <property type="protein sequence ID" value="KAG5463454.1"/>
    <property type="molecule type" value="Genomic_DNA"/>
</dbReference>
<proteinExistence type="inferred from homology"/>
<comment type="similarity">
    <text evidence="3">Belongs to the carnitine/choline acetyltransferase family.</text>
</comment>
<protein>
    <recommendedName>
        <fullName evidence="17">Carnitine O-acetyltransferase, mitochondrial</fullName>
        <ecNumber evidence="16">2.3.1.7</ecNumber>
    </recommendedName>
</protein>
<name>A0A8H8A1K8_9FUNG</name>
<dbReference type="InterPro" id="IPR039551">
    <property type="entry name" value="Cho/carn_acyl_trans"/>
</dbReference>
<evidence type="ECO:0000256" key="8">
    <source>
        <dbReference type="ARBA" id="ARBA00022946"/>
    </source>
</evidence>
<feature type="domain" description="Choline/carnitine acyltransferase" evidence="18">
    <location>
        <begin position="38"/>
        <end position="330"/>
    </location>
</feature>